<keyword evidence="11 12" id="KW-0131">Cell cycle</keyword>
<feature type="transmembrane region" description="Helical" evidence="13">
    <location>
        <begin position="221"/>
        <end position="245"/>
    </location>
</feature>
<dbReference type="PANTHER" id="PTHR47755:SF1">
    <property type="entry name" value="CELL DIVISION PROTEIN FTSX"/>
    <property type="match status" value="1"/>
</dbReference>
<dbReference type="GO" id="GO:0005886">
    <property type="term" value="C:plasma membrane"/>
    <property type="evidence" value="ECO:0007669"/>
    <property type="project" value="UniProtKB-SubCell"/>
</dbReference>
<dbReference type="InterPro" id="IPR040690">
    <property type="entry name" value="FtsX_ECD"/>
</dbReference>
<evidence type="ECO:0000259" key="14">
    <source>
        <dbReference type="Pfam" id="PF02687"/>
    </source>
</evidence>
<keyword evidence="17" id="KW-1185">Reference proteome</keyword>
<dbReference type="Gene3D" id="3.30.70.3040">
    <property type="match status" value="1"/>
</dbReference>
<organism evidence="16 17">
    <name type="scientific">Allokutzneria albata</name>
    <name type="common">Kibdelosporangium albatum</name>
    <dbReference type="NCBI Taxonomy" id="211114"/>
    <lineage>
        <taxon>Bacteria</taxon>
        <taxon>Bacillati</taxon>
        <taxon>Actinomycetota</taxon>
        <taxon>Actinomycetes</taxon>
        <taxon>Pseudonocardiales</taxon>
        <taxon>Pseudonocardiaceae</taxon>
        <taxon>Allokutzneria</taxon>
    </lineage>
</organism>
<evidence type="ECO:0000256" key="10">
    <source>
        <dbReference type="ARBA" id="ARBA00023136"/>
    </source>
</evidence>
<evidence type="ECO:0000256" key="3">
    <source>
        <dbReference type="ARBA" id="ARBA00007379"/>
    </source>
</evidence>
<keyword evidence="10 12" id="KW-0472">Membrane</keyword>
<evidence type="ECO:0000256" key="8">
    <source>
        <dbReference type="ARBA" id="ARBA00022692"/>
    </source>
</evidence>
<dbReference type="RefSeq" id="WP_030427776.1">
    <property type="nucleotide sequence ID" value="NZ_JOEF01000002.1"/>
</dbReference>
<comment type="similarity">
    <text evidence="3 12">Belongs to the ABC-4 integral membrane protein family. FtsX subfamily.</text>
</comment>
<gene>
    <name evidence="16" type="ORF">SAMN04489726_4751</name>
</gene>
<dbReference type="InterPro" id="IPR003838">
    <property type="entry name" value="ABC3_permease_C"/>
</dbReference>
<name>A0A1G9YD55_ALLAB</name>
<protein>
    <recommendedName>
        <fullName evidence="5 12">Cell division protein FtsX</fullName>
    </recommendedName>
</protein>
<dbReference type="eggNOG" id="COG2177">
    <property type="taxonomic scope" value="Bacteria"/>
</dbReference>
<dbReference type="InterPro" id="IPR004513">
    <property type="entry name" value="FtsX"/>
</dbReference>
<dbReference type="STRING" id="211114.SAMN04489726_4751"/>
<dbReference type="PIRSF" id="PIRSF003097">
    <property type="entry name" value="FtsX"/>
    <property type="match status" value="1"/>
</dbReference>
<dbReference type="NCBIfam" id="NF038346">
    <property type="entry name" value="FtsX_actino"/>
    <property type="match status" value="1"/>
</dbReference>
<evidence type="ECO:0000313" key="17">
    <source>
        <dbReference type="Proteomes" id="UP000183376"/>
    </source>
</evidence>
<evidence type="ECO:0000259" key="15">
    <source>
        <dbReference type="Pfam" id="PF18075"/>
    </source>
</evidence>
<feature type="domain" description="FtsX extracellular" evidence="15">
    <location>
        <begin position="56"/>
        <end position="155"/>
    </location>
</feature>
<evidence type="ECO:0000256" key="12">
    <source>
        <dbReference type="PIRNR" id="PIRNR003097"/>
    </source>
</evidence>
<evidence type="ECO:0000256" key="4">
    <source>
        <dbReference type="ARBA" id="ARBA00011160"/>
    </source>
</evidence>
<keyword evidence="6 12" id="KW-1003">Cell membrane</keyword>
<evidence type="ECO:0000256" key="11">
    <source>
        <dbReference type="ARBA" id="ARBA00023306"/>
    </source>
</evidence>
<dbReference type="GO" id="GO:0051301">
    <property type="term" value="P:cell division"/>
    <property type="evidence" value="ECO:0007669"/>
    <property type="project" value="UniProtKB-KW"/>
</dbReference>
<feature type="transmembrane region" description="Helical" evidence="13">
    <location>
        <begin position="175"/>
        <end position="200"/>
    </location>
</feature>
<dbReference type="Proteomes" id="UP000183376">
    <property type="component" value="Chromosome I"/>
</dbReference>
<evidence type="ECO:0000313" key="16">
    <source>
        <dbReference type="EMBL" id="SDN06970.1"/>
    </source>
</evidence>
<dbReference type="OrthoDB" id="9812531at2"/>
<keyword evidence="8 13" id="KW-0812">Transmembrane</keyword>
<evidence type="ECO:0000256" key="2">
    <source>
        <dbReference type="ARBA" id="ARBA00004651"/>
    </source>
</evidence>
<evidence type="ECO:0000256" key="7">
    <source>
        <dbReference type="ARBA" id="ARBA00022618"/>
    </source>
</evidence>
<keyword evidence="7 12" id="KW-0132">Cell division</keyword>
<comment type="subcellular location">
    <subcellularLocation>
        <location evidence="2">Cell membrane</location>
        <topology evidence="2">Multi-pass membrane protein</topology>
    </subcellularLocation>
</comment>
<evidence type="ECO:0000256" key="6">
    <source>
        <dbReference type="ARBA" id="ARBA00022475"/>
    </source>
</evidence>
<comment type="subunit">
    <text evidence="4">Forms a membrane-associated complex with FtsE.</text>
</comment>
<dbReference type="AlphaFoldDB" id="A0A1G9YD55"/>
<feature type="transmembrane region" description="Helical" evidence="13">
    <location>
        <begin position="276"/>
        <end position="298"/>
    </location>
</feature>
<keyword evidence="9 13" id="KW-1133">Transmembrane helix</keyword>
<dbReference type="Pfam" id="PF02687">
    <property type="entry name" value="FtsX"/>
    <property type="match status" value="1"/>
</dbReference>
<sequence>MRASFVFSEVITGLRRNITMTIAMILTTAISLGLLGGGLLIVRLIDNTEKLYYDKVEVSVFLTNDVSASDLTCQQQICSGLRQSLDNNAIVEDVVFQNREEAYARFKEIFAAQPELVKLTRPESLPASFRVKLKDPQRFDAISKEYTGKVGVLRVVDQDVLLNQLFEFFGSFRNATFAVALVQALAALLLISNTIQVSAFTRRTEVGIMRLVGATRWYTQLPFLIEAVVAGLTGAILALTGLFFAKGTFIDDVLKAPIEANIIAPLGYADVFQVSLLLFPIGAIISAITGYVTLRLYVRL</sequence>
<evidence type="ECO:0000256" key="9">
    <source>
        <dbReference type="ARBA" id="ARBA00022989"/>
    </source>
</evidence>
<evidence type="ECO:0000256" key="5">
    <source>
        <dbReference type="ARBA" id="ARBA00021907"/>
    </source>
</evidence>
<dbReference type="Pfam" id="PF18075">
    <property type="entry name" value="FtsX_ECD"/>
    <property type="match status" value="1"/>
</dbReference>
<accession>A0A1G9YD55</accession>
<proteinExistence type="inferred from homology"/>
<dbReference type="PANTHER" id="PTHR47755">
    <property type="entry name" value="CELL DIVISION PROTEIN FTSX"/>
    <property type="match status" value="1"/>
</dbReference>
<dbReference type="InterPro" id="IPR047929">
    <property type="entry name" value="FtsX_actino"/>
</dbReference>
<feature type="domain" description="ABC3 transporter permease C-terminal" evidence="14">
    <location>
        <begin position="178"/>
        <end position="295"/>
    </location>
</feature>
<evidence type="ECO:0000256" key="13">
    <source>
        <dbReference type="SAM" id="Phobius"/>
    </source>
</evidence>
<comment type="function">
    <text evidence="1">Part of the ABC transporter FtsEX involved in cellular division.</text>
</comment>
<reference evidence="16 17" key="1">
    <citation type="submission" date="2016-10" db="EMBL/GenBank/DDBJ databases">
        <authorList>
            <person name="de Groot N.N."/>
        </authorList>
    </citation>
    <scope>NUCLEOTIDE SEQUENCE [LARGE SCALE GENOMIC DNA]</scope>
    <source>
        <strain evidence="16 17">DSM 44149</strain>
    </source>
</reference>
<feature type="transmembrane region" description="Helical" evidence="13">
    <location>
        <begin position="21"/>
        <end position="45"/>
    </location>
</feature>
<dbReference type="EMBL" id="LT629701">
    <property type="protein sequence ID" value="SDN06970.1"/>
    <property type="molecule type" value="Genomic_DNA"/>
</dbReference>
<evidence type="ECO:0000256" key="1">
    <source>
        <dbReference type="ARBA" id="ARBA00003552"/>
    </source>
</evidence>